<comment type="caution">
    <text evidence="1">The sequence shown here is derived from an EMBL/GenBank/DDBJ whole genome shotgun (WGS) entry which is preliminary data.</text>
</comment>
<keyword evidence="2" id="KW-1185">Reference proteome</keyword>
<accession>A0A7D9KS20</accession>
<protein>
    <submittedName>
        <fullName evidence="1">Uncharacterized protein</fullName>
    </submittedName>
</protein>
<dbReference type="EMBL" id="CACRXK020050031">
    <property type="protein sequence ID" value="CAB4046325.1"/>
    <property type="molecule type" value="Genomic_DNA"/>
</dbReference>
<dbReference type="AlphaFoldDB" id="A0A7D9KS20"/>
<reference evidence="1" key="1">
    <citation type="submission" date="2020-04" db="EMBL/GenBank/DDBJ databases">
        <authorList>
            <person name="Alioto T."/>
            <person name="Alioto T."/>
            <person name="Gomez Garrido J."/>
        </authorList>
    </citation>
    <scope>NUCLEOTIDE SEQUENCE</scope>
    <source>
        <strain evidence="1">A484AB</strain>
    </source>
</reference>
<feature type="non-terminal residue" evidence="1">
    <location>
        <position position="131"/>
    </location>
</feature>
<evidence type="ECO:0000313" key="2">
    <source>
        <dbReference type="Proteomes" id="UP001152795"/>
    </source>
</evidence>
<organism evidence="1 2">
    <name type="scientific">Paramuricea clavata</name>
    <name type="common">Red gorgonian</name>
    <name type="synonym">Violescent sea-whip</name>
    <dbReference type="NCBI Taxonomy" id="317549"/>
    <lineage>
        <taxon>Eukaryota</taxon>
        <taxon>Metazoa</taxon>
        <taxon>Cnidaria</taxon>
        <taxon>Anthozoa</taxon>
        <taxon>Octocorallia</taxon>
        <taxon>Malacalcyonacea</taxon>
        <taxon>Plexauridae</taxon>
        <taxon>Paramuricea</taxon>
    </lineage>
</organism>
<gene>
    <name evidence="1" type="ORF">PACLA_8A024848</name>
</gene>
<proteinExistence type="predicted"/>
<name>A0A7D9KS20_PARCT</name>
<evidence type="ECO:0000313" key="1">
    <source>
        <dbReference type="EMBL" id="CAB4046325.1"/>
    </source>
</evidence>
<dbReference type="Proteomes" id="UP001152795">
    <property type="component" value="Unassembled WGS sequence"/>
</dbReference>
<sequence length="131" mass="14996">MTGHLTMLAEQFQVTRDHRFPILLVDNAILRAQVQALSAKAEAKDLHLILSQPTFLSQQPISYIFSKDTLILALPVPLCHKTMSRPFRTYISPDSILAINRTYWRYHNPNTLVTDKGFRTTFEITPETLGK</sequence>